<evidence type="ECO:0000256" key="6">
    <source>
        <dbReference type="ARBA" id="ARBA00022840"/>
    </source>
</evidence>
<keyword evidence="3" id="KW-1003">Cell membrane</keyword>
<keyword evidence="8 9" id="KW-0472">Membrane</keyword>
<dbReference type="InterPro" id="IPR027417">
    <property type="entry name" value="P-loop_NTPase"/>
</dbReference>
<dbReference type="Gene3D" id="1.20.1560.10">
    <property type="entry name" value="ABC transporter type 1, transmembrane domain"/>
    <property type="match status" value="1"/>
</dbReference>
<keyword evidence="5" id="KW-0547">Nucleotide-binding</keyword>
<comment type="caution">
    <text evidence="12">The sequence shown here is derived from an EMBL/GenBank/DDBJ whole genome shotgun (WGS) entry which is preliminary data.</text>
</comment>
<dbReference type="InterPro" id="IPR039421">
    <property type="entry name" value="Type_1_exporter"/>
</dbReference>
<dbReference type="PANTHER" id="PTHR24221">
    <property type="entry name" value="ATP-BINDING CASSETTE SUB-FAMILY B"/>
    <property type="match status" value="1"/>
</dbReference>
<evidence type="ECO:0000256" key="5">
    <source>
        <dbReference type="ARBA" id="ARBA00022741"/>
    </source>
</evidence>
<keyword evidence="2" id="KW-0813">Transport</keyword>
<dbReference type="InterPro" id="IPR003593">
    <property type="entry name" value="AAA+_ATPase"/>
</dbReference>
<feature type="transmembrane region" description="Helical" evidence="9">
    <location>
        <begin position="153"/>
        <end position="175"/>
    </location>
</feature>
<feature type="domain" description="ABC transmembrane type-1" evidence="11">
    <location>
        <begin position="28"/>
        <end position="326"/>
    </location>
</feature>
<dbReference type="InterPro" id="IPR036640">
    <property type="entry name" value="ABC1_TM_sf"/>
</dbReference>
<evidence type="ECO:0000256" key="8">
    <source>
        <dbReference type="ARBA" id="ARBA00023136"/>
    </source>
</evidence>
<dbReference type="GO" id="GO:0005524">
    <property type="term" value="F:ATP binding"/>
    <property type="evidence" value="ECO:0007669"/>
    <property type="project" value="UniProtKB-KW"/>
</dbReference>
<accession>A0A538TPU6</accession>
<feature type="transmembrane region" description="Helical" evidence="9">
    <location>
        <begin position="181"/>
        <end position="201"/>
    </location>
</feature>
<feature type="transmembrane region" description="Helical" evidence="9">
    <location>
        <begin position="267"/>
        <end position="287"/>
    </location>
</feature>
<dbReference type="PROSITE" id="PS50893">
    <property type="entry name" value="ABC_TRANSPORTER_2"/>
    <property type="match status" value="1"/>
</dbReference>
<proteinExistence type="predicted"/>
<dbReference type="InterPro" id="IPR011527">
    <property type="entry name" value="ABC1_TM_dom"/>
</dbReference>
<evidence type="ECO:0000256" key="3">
    <source>
        <dbReference type="ARBA" id="ARBA00022475"/>
    </source>
</evidence>
<comment type="subcellular location">
    <subcellularLocation>
        <location evidence="1">Cell membrane</location>
        <topology evidence="1">Multi-pass membrane protein</topology>
    </subcellularLocation>
</comment>
<evidence type="ECO:0000313" key="12">
    <source>
        <dbReference type="EMBL" id="TMQ65656.1"/>
    </source>
</evidence>
<evidence type="ECO:0000256" key="4">
    <source>
        <dbReference type="ARBA" id="ARBA00022692"/>
    </source>
</evidence>
<sequence>MNPGRAYPDQTLLIRLVREARPCWPYLLGLLTIGFLTTPLALLTPLPLKIAVDSGLGHRHLPGALRAVTHGAVPSPAAALTIAVVLLLATALLRQLLELADRVVRAHAIERLTLDLRARLFSHVQRLSLSYHDRHGTADSNYRIQKDVPDAQAIVVESLFPSITAALTLFGMIVVTARLDWQLALAALVISPVLFLTNRYYRRRFRVRWREAKNLESSGLAVVQEALAALRVVKAFGQEDWEQRRFVQRSGEGMWARIRLAAVEGRMGVQVGLLAAIGTAVVLFVGMRHVQTGVLTLGELLLIMGYIAQLYDPLKTLSRKTVGLQSKLASAERVFSLLDDMPEVVEKPGARSLARSRGHVEFDRVTFGYGDGRWALEGVSFEIPPGARVGIAGPTGAGKTTLVNLLLRFYDPSQGAIRLDGMDLREARLVDLRRQFAMVLQDPILFSTSVSENLAYGRPEASREEIVAAARAANAHEFILALPQGYDTLVGDRGMMLSGGERQRISLARAFLKDAPILILDEPTSSVDLGTEALIMEALERLTRGRTTLMIAHRLSTLSLCDIRLELERGRVVALADAAHGTITA</sequence>
<dbReference type="Pfam" id="PF00664">
    <property type="entry name" value="ABC_membrane"/>
    <property type="match status" value="1"/>
</dbReference>
<dbReference type="PROSITE" id="PS00211">
    <property type="entry name" value="ABC_TRANSPORTER_1"/>
    <property type="match status" value="1"/>
</dbReference>
<evidence type="ECO:0000259" key="11">
    <source>
        <dbReference type="PROSITE" id="PS50929"/>
    </source>
</evidence>
<keyword evidence="6 12" id="KW-0067">ATP-binding</keyword>
<organism evidence="12 13">
    <name type="scientific">Eiseniibacteriota bacterium</name>
    <dbReference type="NCBI Taxonomy" id="2212470"/>
    <lineage>
        <taxon>Bacteria</taxon>
        <taxon>Candidatus Eiseniibacteriota</taxon>
    </lineage>
</organism>
<feature type="transmembrane region" description="Helical" evidence="9">
    <location>
        <begin position="23"/>
        <end position="43"/>
    </location>
</feature>
<evidence type="ECO:0000313" key="13">
    <source>
        <dbReference type="Proteomes" id="UP000316609"/>
    </source>
</evidence>
<keyword evidence="4 9" id="KW-0812">Transmembrane</keyword>
<dbReference type="FunFam" id="3.40.50.300:FF:000221">
    <property type="entry name" value="Multidrug ABC transporter ATP-binding protein"/>
    <property type="match status" value="1"/>
</dbReference>
<evidence type="ECO:0000256" key="9">
    <source>
        <dbReference type="SAM" id="Phobius"/>
    </source>
</evidence>
<dbReference type="Gene3D" id="3.40.50.300">
    <property type="entry name" value="P-loop containing nucleotide triphosphate hydrolases"/>
    <property type="match status" value="1"/>
</dbReference>
<dbReference type="GO" id="GO:0140359">
    <property type="term" value="F:ABC-type transporter activity"/>
    <property type="evidence" value="ECO:0007669"/>
    <property type="project" value="InterPro"/>
</dbReference>
<dbReference type="Pfam" id="PF00005">
    <property type="entry name" value="ABC_tran"/>
    <property type="match status" value="1"/>
</dbReference>
<evidence type="ECO:0000256" key="2">
    <source>
        <dbReference type="ARBA" id="ARBA00022448"/>
    </source>
</evidence>
<dbReference type="InterPro" id="IPR017871">
    <property type="entry name" value="ABC_transporter-like_CS"/>
</dbReference>
<evidence type="ECO:0000256" key="1">
    <source>
        <dbReference type="ARBA" id="ARBA00004651"/>
    </source>
</evidence>
<reference evidence="12 13" key="1">
    <citation type="journal article" date="2019" name="Nat. Microbiol.">
        <title>Mediterranean grassland soil C-N compound turnover is dependent on rainfall and depth, and is mediated by genomically divergent microorganisms.</title>
        <authorList>
            <person name="Diamond S."/>
            <person name="Andeer P.F."/>
            <person name="Li Z."/>
            <person name="Crits-Christoph A."/>
            <person name="Burstein D."/>
            <person name="Anantharaman K."/>
            <person name="Lane K.R."/>
            <person name="Thomas B.C."/>
            <person name="Pan C."/>
            <person name="Northen T.R."/>
            <person name="Banfield J.F."/>
        </authorList>
    </citation>
    <scope>NUCLEOTIDE SEQUENCE [LARGE SCALE GENOMIC DNA]</scope>
    <source>
        <strain evidence="12">WS_8</strain>
    </source>
</reference>
<dbReference type="SUPFAM" id="SSF52540">
    <property type="entry name" value="P-loop containing nucleoside triphosphate hydrolases"/>
    <property type="match status" value="1"/>
</dbReference>
<feature type="transmembrane region" description="Helical" evidence="9">
    <location>
        <begin position="77"/>
        <end position="97"/>
    </location>
</feature>
<gene>
    <name evidence="12" type="ORF">E6K78_07290</name>
</gene>
<dbReference type="GO" id="GO:0005886">
    <property type="term" value="C:plasma membrane"/>
    <property type="evidence" value="ECO:0007669"/>
    <property type="project" value="UniProtKB-SubCell"/>
</dbReference>
<feature type="domain" description="ABC transporter" evidence="10">
    <location>
        <begin position="360"/>
        <end position="583"/>
    </location>
</feature>
<dbReference type="PANTHER" id="PTHR24221:SF654">
    <property type="entry name" value="ATP-BINDING CASSETTE SUB-FAMILY B MEMBER 6"/>
    <property type="match status" value="1"/>
</dbReference>
<dbReference type="Proteomes" id="UP000316609">
    <property type="component" value="Unassembled WGS sequence"/>
</dbReference>
<keyword evidence="7 9" id="KW-1133">Transmembrane helix</keyword>
<name>A0A538TPU6_UNCEI</name>
<dbReference type="SUPFAM" id="SSF90123">
    <property type="entry name" value="ABC transporter transmembrane region"/>
    <property type="match status" value="1"/>
</dbReference>
<protein>
    <submittedName>
        <fullName evidence="12">ABC transporter ATP-binding protein</fullName>
    </submittedName>
</protein>
<dbReference type="PROSITE" id="PS50929">
    <property type="entry name" value="ABC_TM1F"/>
    <property type="match status" value="1"/>
</dbReference>
<evidence type="ECO:0000259" key="10">
    <source>
        <dbReference type="PROSITE" id="PS50893"/>
    </source>
</evidence>
<dbReference type="GO" id="GO:0016887">
    <property type="term" value="F:ATP hydrolysis activity"/>
    <property type="evidence" value="ECO:0007669"/>
    <property type="project" value="InterPro"/>
</dbReference>
<evidence type="ECO:0000256" key="7">
    <source>
        <dbReference type="ARBA" id="ARBA00022989"/>
    </source>
</evidence>
<dbReference type="EMBL" id="VBOY01000068">
    <property type="protein sequence ID" value="TMQ65656.1"/>
    <property type="molecule type" value="Genomic_DNA"/>
</dbReference>
<dbReference type="InterPro" id="IPR003439">
    <property type="entry name" value="ABC_transporter-like_ATP-bd"/>
</dbReference>
<dbReference type="GO" id="GO:0034040">
    <property type="term" value="F:ATPase-coupled lipid transmembrane transporter activity"/>
    <property type="evidence" value="ECO:0007669"/>
    <property type="project" value="TreeGrafter"/>
</dbReference>
<dbReference type="SMART" id="SM00382">
    <property type="entry name" value="AAA"/>
    <property type="match status" value="1"/>
</dbReference>
<dbReference type="AlphaFoldDB" id="A0A538TPU6"/>